<protein>
    <submittedName>
        <fullName evidence="3">Carbon-nitrogen hydrolase family protein</fullName>
    </submittedName>
</protein>
<accession>A0ABS7UUQ1</accession>
<proteinExistence type="predicted"/>
<keyword evidence="4" id="KW-1185">Reference proteome</keyword>
<dbReference type="PANTHER" id="PTHR43674:SF16">
    <property type="entry name" value="CARBON-NITROGEN FAMILY, PUTATIVE (AFU_ORTHOLOGUE AFUA_5G02350)-RELATED"/>
    <property type="match status" value="1"/>
</dbReference>
<dbReference type="Proteomes" id="UP001165287">
    <property type="component" value="Unassembled WGS sequence"/>
</dbReference>
<dbReference type="InterPro" id="IPR050345">
    <property type="entry name" value="Aliph_Amidase/BUP"/>
</dbReference>
<dbReference type="PROSITE" id="PS50263">
    <property type="entry name" value="CN_HYDROLASE"/>
    <property type="match status" value="1"/>
</dbReference>
<dbReference type="EMBL" id="JAIQUM010000045">
    <property type="protein sequence ID" value="MBZ5752040.1"/>
    <property type="molecule type" value="Genomic_DNA"/>
</dbReference>
<dbReference type="InterPro" id="IPR003010">
    <property type="entry name" value="C-N_Hydrolase"/>
</dbReference>
<dbReference type="InterPro" id="IPR036526">
    <property type="entry name" value="C-N_Hydrolase_sf"/>
</dbReference>
<dbReference type="Pfam" id="PF00795">
    <property type="entry name" value="CN_hydrolase"/>
    <property type="match status" value="1"/>
</dbReference>
<dbReference type="GO" id="GO:0016787">
    <property type="term" value="F:hydrolase activity"/>
    <property type="evidence" value="ECO:0007669"/>
    <property type="project" value="UniProtKB-KW"/>
</dbReference>
<dbReference type="SUPFAM" id="SSF56317">
    <property type="entry name" value="Carbon-nitrogen hydrolase"/>
    <property type="match status" value="1"/>
</dbReference>
<evidence type="ECO:0000259" key="2">
    <source>
        <dbReference type="PROSITE" id="PS50263"/>
    </source>
</evidence>
<evidence type="ECO:0000313" key="3">
    <source>
        <dbReference type="EMBL" id="MBZ5752040.1"/>
    </source>
</evidence>
<evidence type="ECO:0000313" key="4">
    <source>
        <dbReference type="Proteomes" id="UP001165287"/>
    </source>
</evidence>
<keyword evidence="1 3" id="KW-0378">Hydrolase</keyword>
<reference evidence="3" key="1">
    <citation type="submission" date="2024-05" db="EMBL/GenBank/DDBJ databases">
        <title>Metabacillus sp. nov., isolated from the rhizosphere soil of tomato plants.</title>
        <authorList>
            <person name="Ma R."/>
        </authorList>
    </citation>
    <scope>NUCLEOTIDE SEQUENCE</scope>
    <source>
        <strain evidence="3">DBTR6</strain>
    </source>
</reference>
<dbReference type="RefSeq" id="WP_224140435.1">
    <property type="nucleotide sequence ID" value="NZ_JAIQUM010000045.1"/>
</dbReference>
<comment type="caution">
    <text evidence="3">The sequence shown here is derived from an EMBL/GenBank/DDBJ whole genome shotgun (WGS) entry which is preliminary data.</text>
</comment>
<sequence length="320" mass="35902">MKLNVVGLQSGPNGRNESYHNRIEQLSAQFDKVITSNPHIDLIVFPELMTVPYFCKFNDNRFFELAEPLDGPTFTYFAKKAREANVNIIITIFEKSFSNEASIYYNTAIVISNDGEMIGKYRKTHIPKLSLSTLKTDETIYFSRGTDYPVFDIKGFKIGILICFDRSFPEASRSLALQGADVIIIPTAAAGEERKNVWLSECQARARENGLYVIGVNKAGVETLVNQEVMNSSTFFGLSCAFDPSGTEIGGHLGSESWKSISVEVDKSKINKCRERLNFLDFLQGDLYFVNSEEIQQIGNFKMKQETVPLFGPKGAVFID</sequence>
<evidence type="ECO:0000256" key="1">
    <source>
        <dbReference type="ARBA" id="ARBA00022801"/>
    </source>
</evidence>
<dbReference type="Gene3D" id="3.60.110.10">
    <property type="entry name" value="Carbon-nitrogen hydrolase"/>
    <property type="match status" value="1"/>
</dbReference>
<feature type="domain" description="CN hydrolase" evidence="2">
    <location>
        <begin position="1"/>
        <end position="267"/>
    </location>
</feature>
<gene>
    <name evidence="3" type="ORF">K9V48_17725</name>
</gene>
<dbReference type="PANTHER" id="PTHR43674">
    <property type="entry name" value="NITRILASE C965.09-RELATED"/>
    <property type="match status" value="1"/>
</dbReference>
<name>A0ABS7UUQ1_9BACI</name>
<dbReference type="CDD" id="cd07197">
    <property type="entry name" value="nitrilase"/>
    <property type="match status" value="1"/>
</dbReference>
<organism evidence="3 4">
    <name type="scientific">Metabacillus rhizolycopersici</name>
    <dbReference type="NCBI Taxonomy" id="2875709"/>
    <lineage>
        <taxon>Bacteria</taxon>
        <taxon>Bacillati</taxon>
        <taxon>Bacillota</taxon>
        <taxon>Bacilli</taxon>
        <taxon>Bacillales</taxon>
        <taxon>Bacillaceae</taxon>
        <taxon>Metabacillus</taxon>
    </lineage>
</organism>